<protein>
    <submittedName>
        <fullName evidence="2">Aerotaxis sensor receptor protein</fullName>
    </submittedName>
</protein>
<name>A0A1W1BLL1_9ZZZZ</name>
<dbReference type="CDD" id="cd00130">
    <property type="entry name" value="PAS"/>
    <property type="match status" value="1"/>
</dbReference>
<feature type="domain" description="PAS" evidence="1">
    <location>
        <begin position="22"/>
        <end position="74"/>
    </location>
</feature>
<reference evidence="2" key="1">
    <citation type="submission" date="2016-10" db="EMBL/GenBank/DDBJ databases">
        <authorList>
            <person name="de Groot N.N."/>
        </authorList>
    </citation>
    <scope>NUCLEOTIDE SEQUENCE</scope>
</reference>
<gene>
    <name evidence="2" type="ORF">MNB_SV-9-1190</name>
</gene>
<dbReference type="InterPro" id="IPR000014">
    <property type="entry name" value="PAS"/>
</dbReference>
<keyword evidence="2" id="KW-0675">Receptor</keyword>
<dbReference type="InterPro" id="IPR035965">
    <property type="entry name" value="PAS-like_dom_sf"/>
</dbReference>
<dbReference type="AlphaFoldDB" id="A0A1W1BLL1"/>
<dbReference type="NCBIfam" id="TIGR00229">
    <property type="entry name" value="sensory_box"/>
    <property type="match status" value="1"/>
</dbReference>
<dbReference type="Gene3D" id="3.30.450.20">
    <property type="entry name" value="PAS domain"/>
    <property type="match status" value="1"/>
</dbReference>
<sequence>MSDVVPIDEEYTLDDSVIMSEINLDGMITYVNRKFCEVTGYDKKESKGKHFSFIRHPDMPPWLFEKLWATVEQGDEWIGVIKSLRKDGKYYWVHSYISPIIKDDKITGYSEARRRATQLEIEEAEEDYGLQ</sequence>
<dbReference type="Pfam" id="PF08447">
    <property type="entry name" value="PAS_3"/>
    <property type="match status" value="1"/>
</dbReference>
<dbReference type="EMBL" id="FPHG01000023">
    <property type="protein sequence ID" value="SFV54382.1"/>
    <property type="molecule type" value="Genomic_DNA"/>
</dbReference>
<evidence type="ECO:0000259" key="1">
    <source>
        <dbReference type="PROSITE" id="PS50112"/>
    </source>
</evidence>
<evidence type="ECO:0000313" key="2">
    <source>
        <dbReference type="EMBL" id="SFV54382.1"/>
    </source>
</evidence>
<dbReference type="SUPFAM" id="SSF55785">
    <property type="entry name" value="PYP-like sensor domain (PAS domain)"/>
    <property type="match status" value="1"/>
</dbReference>
<dbReference type="PROSITE" id="PS50112">
    <property type="entry name" value="PAS"/>
    <property type="match status" value="1"/>
</dbReference>
<dbReference type="InterPro" id="IPR013655">
    <property type="entry name" value="PAS_fold_3"/>
</dbReference>
<accession>A0A1W1BLL1</accession>
<dbReference type="SMART" id="SM00091">
    <property type="entry name" value="PAS"/>
    <property type="match status" value="1"/>
</dbReference>
<organism evidence="2">
    <name type="scientific">hydrothermal vent metagenome</name>
    <dbReference type="NCBI Taxonomy" id="652676"/>
    <lineage>
        <taxon>unclassified sequences</taxon>
        <taxon>metagenomes</taxon>
        <taxon>ecological metagenomes</taxon>
    </lineage>
</organism>
<proteinExistence type="predicted"/>